<dbReference type="CDD" id="cd00761">
    <property type="entry name" value="Glyco_tranf_GTA_type"/>
    <property type="match status" value="1"/>
</dbReference>
<dbReference type="SUPFAM" id="SSF53448">
    <property type="entry name" value="Nucleotide-diphospho-sugar transferases"/>
    <property type="match status" value="1"/>
</dbReference>
<dbReference type="PANTHER" id="PTHR22916">
    <property type="entry name" value="GLYCOSYLTRANSFERASE"/>
    <property type="match status" value="1"/>
</dbReference>
<dbReference type="GO" id="GO:0016758">
    <property type="term" value="F:hexosyltransferase activity"/>
    <property type="evidence" value="ECO:0007669"/>
    <property type="project" value="UniProtKB-ARBA"/>
</dbReference>
<reference evidence="2 3" key="1">
    <citation type="submission" date="2017-08" db="EMBL/GenBank/DDBJ databases">
        <authorList>
            <person name="de Groot N.N."/>
        </authorList>
    </citation>
    <scope>NUCLEOTIDE SEQUENCE [LARGE SCALE GENOMIC DNA]</scope>
    <source>
        <strain evidence="2 3">USBA 78</strain>
    </source>
</reference>
<dbReference type="Proteomes" id="UP000219068">
    <property type="component" value="Unassembled WGS sequence"/>
</dbReference>
<evidence type="ECO:0000313" key="3">
    <source>
        <dbReference type="Proteomes" id="UP000219068"/>
    </source>
</evidence>
<keyword evidence="2" id="KW-0808">Transferase</keyword>
<sequence length="290" mass="33494">MNSCKLLIGMPVFNGEKEVGRAIESIRNQTFGDFKLLIFDNCSNDNTGKICQDYAKADSRIYYVRHPINLGAHRNFMSLVEHADAPYFMWAAVDDVRTPEYLEVNITYLESHPECVASTSPNCFEGEEDDPTCHIDFSIFGSLGNRMCQILDNCWNSHAIFYSVMRADIIKNCDVPNHPFLGFDWAINLFLAKNGNINRTDKGLLILGRKGISNNGNIWRMFRKSTIHWIAPFYDFSLYYLSNIAKIPIEERINIIINIIKLNISSAYHQLYSEIFPYYLSYIRPLIKRK</sequence>
<evidence type="ECO:0000313" key="2">
    <source>
        <dbReference type="EMBL" id="SOC16727.1"/>
    </source>
</evidence>
<dbReference type="Gene3D" id="3.90.550.10">
    <property type="entry name" value="Spore Coat Polysaccharide Biosynthesis Protein SpsA, Chain A"/>
    <property type="match status" value="1"/>
</dbReference>
<dbReference type="Pfam" id="PF00535">
    <property type="entry name" value="Glycos_transf_2"/>
    <property type="match status" value="1"/>
</dbReference>
<dbReference type="EMBL" id="OBMM01000002">
    <property type="protein sequence ID" value="SOC16727.1"/>
    <property type="molecule type" value="Genomic_DNA"/>
</dbReference>
<gene>
    <name evidence="2" type="ORF">SAMN05428964_102401</name>
</gene>
<evidence type="ECO:0000259" key="1">
    <source>
        <dbReference type="Pfam" id="PF00535"/>
    </source>
</evidence>
<dbReference type="AlphaFoldDB" id="A0A285T5S8"/>
<name>A0A285T5S8_9PROT</name>
<dbReference type="InterPro" id="IPR029044">
    <property type="entry name" value="Nucleotide-diphossugar_trans"/>
</dbReference>
<accession>A0A285T5S8</accession>
<organism evidence="2 3">
    <name type="scientific">Thalassospira xiamenensis</name>
    <dbReference type="NCBI Taxonomy" id="220697"/>
    <lineage>
        <taxon>Bacteria</taxon>
        <taxon>Pseudomonadati</taxon>
        <taxon>Pseudomonadota</taxon>
        <taxon>Alphaproteobacteria</taxon>
        <taxon>Rhodospirillales</taxon>
        <taxon>Thalassospiraceae</taxon>
        <taxon>Thalassospira</taxon>
    </lineage>
</organism>
<dbReference type="InterPro" id="IPR001173">
    <property type="entry name" value="Glyco_trans_2-like"/>
</dbReference>
<protein>
    <submittedName>
        <fullName evidence="2">Glycosyl transferase family 2</fullName>
    </submittedName>
</protein>
<dbReference type="RefSeq" id="WP_142994490.1">
    <property type="nucleotide sequence ID" value="NZ_OBMM01000002.1"/>
</dbReference>
<feature type="domain" description="Glycosyltransferase 2-like" evidence="1">
    <location>
        <begin position="8"/>
        <end position="135"/>
    </location>
</feature>
<proteinExistence type="predicted"/>
<dbReference type="PANTHER" id="PTHR22916:SF56">
    <property type="entry name" value="GLYCOSYL TRANSFERASE"/>
    <property type="match status" value="1"/>
</dbReference>